<evidence type="ECO:0000256" key="1">
    <source>
        <dbReference type="SAM" id="Coils"/>
    </source>
</evidence>
<keyword evidence="4" id="KW-1185">Reference proteome</keyword>
<evidence type="ECO:0000313" key="4">
    <source>
        <dbReference type="Proteomes" id="UP000463470"/>
    </source>
</evidence>
<accession>A0A845L450</accession>
<evidence type="ECO:0000256" key="2">
    <source>
        <dbReference type="SAM" id="MobiDB-lite"/>
    </source>
</evidence>
<dbReference type="RefSeq" id="WP_161259583.1">
    <property type="nucleotide sequence ID" value="NZ_WXEY01000024.1"/>
</dbReference>
<dbReference type="OrthoDB" id="2077970at2"/>
<feature type="coiled-coil region" evidence="1">
    <location>
        <begin position="281"/>
        <end position="351"/>
    </location>
</feature>
<comment type="caution">
    <text evidence="3">The sequence shown here is derived from an EMBL/GenBank/DDBJ whole genome shotgun (WGS) entry which is preliminary data.</text>
</comment>
<feature type="region of interest" description="Disordered" evidence="2">
    <location>
        <begin position="573"/>
        <end position="651"/>
    </location>
</feature>
<sequence>MKRFTVRAFFDGMNRILEKEAKEGLAAIEFRVKAELLPERMPIGQACLWSVLDEEGRTMYWMVPEHLASRFQPGMVVAAVGHPVVWPSSKRGKRLEWLQVKNLEPLSLGETPRRLQAKRLAAEGLLGRRPRREWPVDAARGSVRLHLVIGDKDTALPGLRHQLRKGRRFQLQVHATDMNKADEVALAITEAARVGGQFLLLVQQEADNFLLFDDPAVLRALSQNRLYTILVQPDCKVKPFGYWWADEWLDNPHLAAQRIVSRCWSIWKGPREKERLKQAVLDQTQKDRSRFASELSRLRRENSELADQLANLSPQRIEELENRLSEAEGELKRSEERRRVILAQLFDLEQERDDIKRKLDLSEGGGIVAEAPVDLSAEVEKVRRQEEYRRMLVEDERDRLEAENKRLLARLEETAPLVVEELRQKAAVAEMELGRSEERREQLSEFLFLLEQENREMKGRLGFREELETPSDGRPRSPEEELIIGKARLYEEIHDLLVKEELERLQREVKRLRDLMASCSPALLTSLRDELEITRAQLEHSEALREELQKGQENMRQELRRVRDERLGIGGARIGEESTVASKQSEKSSRRDEAEFVAGLTASSDLTTKGETGETAQRDREQGAQAPGTQGRGTQDLETQEQGEQTEDLLGKAVEFFRHGFRLGRKR</sequence>
<evidence type="ECO:0000313" key="3">
    <source>
        <dbReference type="EMBL" id="MZP31063.1"/>
    </source>
</evidence>
<protein>
    <submittedName>
        <fullName evidence="3">Uncharacterized protein</fullName>
    </submittedName>
</protein>
<organism evidence="3 4">
    <name type="scientific">Heliomicrobium undosum</name>
    <dbReference type="NCBI Taxonomy" id="121734"/>
    <lineage>
        <taxon>Bacteria</taxon>
        <taxon>Bacillati</taxon>
        <taxon>Bacillota</taxon>
        <taxon>Clostridia</taxon>
        <taxon>Eubacteriales</taxon>
        <taxon>Heliobacteriaceae</taxon>
        <taxon>Heliomicrobium</taxon>
    </lineage>
</organism>
<feature type="coiled-coil region" evidence="1">
    <location>
        <begin position="495"/>
        <end position="565"/>
    </location>
</feature>
<proteinExistence type="predicted"/>
<dbReference type="EMBL" id="WXEY01000024">
    <property type="protein sequence ID" value="MZP31063.1"/>
    <property type="molecule type" value="Genomic_DNA"/>
</dbReference>
<feature type="compositionally biased region" description="Polar residues" evidence="2">
    <location>
        <begin position="601"/>
        <end position="610"/>
    </location>
</feature>
<reference evidence="3 4" key="1">
    <citation type="submission" date="2020-01" db="EMBL/GenBank/DDBJ databases">
        <title>Whole-genome sequence of Heliobacterium undosum DSM 13378.</title>
        <authorList>
            <person name="Kyndt J.A."/>
            <person name="Meyer T.E."/>
        </authorList>
    </citation>
    <scope>NUCLEOTIDE SEQUENCE [LARGE SCALE GENOMIC DNA]</scope>
    <source>
        <strain evidence="3 4">DSM 13378</strain>
    </source>
</reference>
<name>A0A845L450_9FIRM</name>
<dbReference type="Proteomes" id="UP000463470">
    <property type="component" value="Unassembled WGS sequence"/>
</dbReference>
<feature type="coiled-coil region" evidence="1">
    <location>
        <begin position="383"/>
        <end position="439"/>
    </location>
</feature>
<feature type="compositionally biased region" description="Basic and acidic residues" evidence="2">
    <location>
        <begin position="584"/>
        <end position="594"/>
    </location>
</feature>
<dbReference type="AlphaFoldDB" id="A0A845L450"/>
<feature type="compositionally biased region" description="Acidic residues" evidence="2">
    <location>
        <begin position="638"/>
        <end position="647"/>
    </location>
</feature>
<keyword evidence="1" id="KW-0175">Coiled coil</keyword>
<gene>
    <name evidence="3" type="ORF">GTO91_15210</name>
</gene>